<dbReference type="Proteomes" id="UP000036923">
    <property type="component" value="Unassembled WGS sequence"/>
</dbReference>
<name>A0A0L6JIC3_9FIRM</name>
<keyword evidence="2" id="KW-1185">Reference proteome</keyword>
<evidence type="ECO:0000313" key="1">
    <source>
        <dbReference type="EMBL" id="KNY25489.1"/>
    </source>
</evidence>
<dbReference type="STRING" id="398512.Bccel_0749"/>
<organism evidence="1 2">
    <name type="scientific">Pseudobacteroides cellulosolvens ATCC 35603 = DSM 2933</name>
    <dbReference type="NCBI Taxonomy" id="398512"/>
    <lineage>
        <taxon>Bacteria</taxon>
        <taxon>Bacillati</taxon>
        <taxon>Bacillota</taxon>
        <taxon>Clostridia</taxon>
        <taxon>Eubacteriales</taxon>
        <taxon>Oscillospiraceae</taxon>
        <taxon>Pseudobacteroides</taxon>
    </lineage>
</organism>
<dbReference type="RefSeq" id="WP_036943115.1">
    <property type="nucleotide sequence ID" value="NZ_JQKC01000020.1"/>
</dbReference>
<gene>
    <name evidence="1" type="ORF">Bccel_0749</name>
</gene>
<protein>
    <submittedName>
        <fullName evidence="1">Uncharacterized protein</fullName>
    </submittedName>
</protein>
<dbReference type="EMBL" id="LGTC01000001">
    <property type="protein sequence ID" value="KNY25489.1"/>
    <property type="molecule type" value="Genomic_DNA"/>
</dbReference>
<sequence>MGSSYCFECNNCEHKFFTSGPWEFRWNKSGKIEYCGHLLGNRVKQGVDGLSGHLFCVNCDTVSEIILLEYKKRVFTNLEVWGKHTELKPGYSHEEYKQFLKWGKYDFKLKAPKNNPDKKIRCPHCDITNLLFLVPYRPFESDCPKCHIGKIHLVRIDIS</sequence>
<dbReference type="AlphaFoldDB" id="A0A0L6JIC3"/>
<dbReference type="eggNOG" id="ENOG502ZHUN">
    <property type="taxonomic scope" value="Bacteria"/>
</dbReference>
<reference evidence="2" key="1">
    <citation type="submission" date="2015-07" db="EMBL/GenBank/DDBJ databases">
        <title>Near-Complete Genome Sequence of the Cellulolytic Bacterium Bacteroides (Pseudobacteroides) cellulosolvens ATCC 35603.</title>
        <authorList>
            <person name="Dassa B."/>
            <person name="Utturkar S.M."/>
            <person name="Klingeman D.M."/>
            <person name="Hurt R.A."/>
            <person name="Keller M."/>
            <person name="Xu J."/>
            <person name="Reddy Y.H.K."/>
            <person name="Borovok I."/>
            <person name="Grinberg I.R."/>
            <person name="Lamed R."/>
            <person name="Zhivin O."/>
            <person name="Bayer E.A."/>
            <person name="Brown S.D."/>
        </authorList>
    </citation>
    <scope>NUCLEOTIDE SEQUENCE [LARGE SCALE GENOMIC DNA]</scope>
    <source>
        <strain evidence="2">DSM 2933</strain>
    </source>
</reference>
<evidence type="ECO:0000313" key="2">
    <source>
        <dbReference type="Proteomes" id="UP000036923"/>
    </source>
</evidence>
<proteinExistence type="predicted"/>
<dbReference type="OrthoDB" id="1860012at2"/>
<comment type="caution">
    <text evidence="1">The sequence shown here is derived from an EMBL/GenBank/DDBJ whole genome shotgun (WGS) entry which is preliminary data.</text>
</comment>
<accession>A0A0L6JIC3</accession>